<dbReference type="PANTHER" id="PTHR43639">
    <property type="entry name" value="OXIDOREDUCTASE, SHORT-CHAIN DEHYDROGENASE/REDUCTASE FAMILY (AFU_ORTHOLOGUE AFUA_5G02870)"/>
    <property type="match status" value="1"/>
</dbReference>
<dbReference type="SUPFAM" id="SSF51735">
    <property type="entry name" value="NAD(P)-binding Rossmann-fold domains"/>
    <property type="match status" value="1"/>
</dbReference>
<evidence type="ECO:0000256" key="2">
    <source>
        <dbReference type="ARBA" id="ARBA00023002"/>
    </source>
</evidence>
<evidence type="ECO:0000256" key="1">
    <source>
        <dbReference type="ARBA" id="ARBA00006484"/>
    </source>
</evidence>
<dbReference type="PANTHER" id="PTHR43639:SF1">
    <property type="entry name" value="SHORT-CHAIN DEHYDROGENASE_REDUCTASE FAMILY PROTEIN"/>
    <property type="match status" value="1"/>
</dbReference>
<dbReference type="RefSeq" id="WP_129189055.1">
    <property type="nucleotide sequence ID" value="NZ_CP035491.1"/>
</dbReference>
<dbReference type="GO" id="GO:0016491">
    <property type="term" value="F:oxidoreductase activity"/>
    <property type="evidence" value="ECO:0007669"/>
    <property type="project" value="UniProtKB-KW"/>
</dbReference>
<keyword evidence="4" id="KW-1185">Reference proteome</keyword>
<dbReference type="Gene3D" id="3.40.50.720">
    <property type="entry name" value="NAD(P)-binding Rossmann-like Domain"/>
    <property type="match status" value="1"/>
</dbReference>
<dbReference type="Proteomes" id="UP000291259">
    <property type="component" value="Chromosome"/>
</dbReference>
<dbReference type="PROSITE" id="PS00061">
    <property type="entry name" value="ADH_SHORT"/>
    <property type="match status" value="1"/>
</dbReference>
<sequence length="251" mass="25016">MELSLTGRAALVTGSTQGIGAAIARGLGSAGAFVVVHGRDAERANRVAAQIDADGGRAAAVVADIDGGPDAVRALADAALEAAGGRLDILVNNAARLSVPTPTALVAADDVMASLRVNIAAPFLLTGILATRMAAAGSGAIINLGSISGFRGSAGSALYSMTKAAMHSLTMSWAAEYAGSGVRVNAVAPGPTHVEWMGDASGLPDSLLERMPAGRLGRPEEVANSVIWLASDLASHVHGAVLTVDGGYTAV</sequence>
<dbReference type="InterPro" id="IPR036291">
    <property type="entry name" value="NAD(P)-bd_dom_sf"/>
</dbReference>
<gene>
    <name evidence="3" type="ORF">ET445_04040</name>
</gene>
<dbReference type="CDD" id="cd05233">
    <property type="entry name" value="SDR_c"/>
    <property type="match status" value="1"/>
</dbReference>
<dbReference type="InterPro" id="IPR002347">
    <property type="entry name" value="SDR_fam"/>
</dbReference>
<dbReference type="AlphaFoldDB" id="A0A4P6FQ40"/>
<dbReference type="PRINTS" id="PR00081">
    <property type="entry name" value="GDHRDH"/>
</dbReference>
<keyword evidence="2" id="KW-0560">Oxidoreductase</keyword>
<dbReference type="Pfam" id="PF13561">
    <property type="entry name" value="adh_short_C2"/>
    <property type="match status" value="1"/>
</dbReference>
<dbReference type="EMBL" id="CP035491">
    <property type="protein sequence ID" value="QAY72638.1"/>
    <property type="molecule type" value="Genomic_DNA"/>
</dbReference>
<comment type="similarity">
    <text evidence="1">Belongs to the short-chain dehydrogenases/reductases (SDR) family.</text>
</comment>
<name>A0A4P6FQ40_9MICO</name>
<evidence type="ECO:0000313" key="4">
    <source>
        <dbReference type="Proteomes" id="UP000291259"/>
    </source>
</evidence>
<proteinExistence type="inferred from homology"/>
<protein>
    <submittedName>
        <fullName evidence="3">SDR family oxidoreductase</fullName>
    </submittedName>
</protein>
<dbReference type="PRINTS" id="PR00080">
    <property type="entry name" value="SDRFAMILY"/>
</dbReference>
<evidence type="ECO:0000313" key="3">
    <source>
        <dbReference type="EMBL" id="QAY72638.1"/>
    </source>
</evidence>
<dbReference type="FunFam" id="3.40.50.720:FF:000084">
    <property type="entry name" value="Short-chain dehydrogenase reductase"/>
    <property type="match status" value="1"/>
</dbReference>
<accession>A0A4P6FQ40</accession>
<reference evidence="3 4" key="1">
    <citation type="submission" date="2019-01" db="EMBL/GenBank/DDBJ databases">
        <title>Genome sequencing of strain FW100M-8.</title>
        <authorList>
            <person name="Heo J."/>
            <person name="Kim S.-J."/>
            <person name="Kim J.-S."/>
            <person name="Hong S.-B."/>
            <person name="Kwon S.-W."/>
        </authorList>
    </citation>
    <scope>NUCLEOTIDE SEQUENCE [LARGE SCALE GENOMIC DNA]</scope>
    <source>
        <strain evidence="3 4">FW100M-8</strain>
    </source>
</reference>
<dbReference type="InterPro" id="IPR020904">
    <property type="entry name" value="Sc_DH/Rdtase_CS"/>
</dbReference>
<organism evidence="3 4">
    <name type="scientific">Agromyces protaetiae</name>
    <dbReference type="NCBI Taxonomy" id="2509455"/>
    <lineage>
        <taxon>Bacteria</taxon>
        <taxon>Bacillati</taxon>
        <taxon>Actinomycetota</taxon>
        <taxon>Actinomycetes</taxon>
        <taxon>Micrococcales</taxon>
        <taxon>Microbacteriaceae</taxon>
        <taxon>Agromyces</taxon>
    </lineage>
</organism>
<dbReference type="KEGG" id="agf:ET445_04040"/>
<dbReference type="OrthoDB" id="286404at2"/>